<dbReference type="GO" id="GO:0019005">
    <property type="term" value="C:SCF ubiquitin ligase complex"/>
    <property type="evidence" value="ECO:0007669"/>
    <property type="project" value="TreeGrafter"/>
</dbReference>
<evidence type="ECO:0000313" key="1">
    <source>
        <dbReference type="EMBL" id="CAE8667792.1"/>
    </source>
</evidence>
<dbReference type="InterPro" id="IPR032675">
    <property type="entry name" value="LRR_dom_sf"/>
</dbReference>
<dbReference type="Gene3D" id="3.80.10.10">
    <property type="entry name" value="Ribonuclease Inhibitor"/>
    <property type="match status" value="2"/>
</dbReference>
<dbReference type="PANTHER" id="PTHR13318:SF105">
    <property type="entry name" value="F-BOX_LRR-REPEAT PROTEIN 3"/>
    <property type="match status" value="1"/>
</dbReference>
<proteinExistence type="predicted"/>
<organism evidence="1 2">
    <name type="scientific">Polarella glacialis</name>
    <name type="common">Dinoflagellate</name>
    <dbReference type="NCBI Taxonomy" id="89957"/>
    <lineage>
        <taxon>Eukaryota</taxon>
        <taxon>Sar</taxon>
        <taxon>Alveolata</taxon>
        <taxon>Dinophyceae</taxon>
        <taxon>Suessiales</taxon>
        <taxon>Suessiaceae</taxon>
        <taxon>Polarella</taxon>
    </lineage>
</organism>
<dbReference type="Proteomes" id="UP000626109">
    <property type="component" value="Unassembled WGS sequence"/>
</dbReference>
<accession>A0A813J6G8</accession>
<sequence>MQWAPPTTPSPGGAFLSQVAAFVVVARATLPTLESKLLSNWEQGSLLEGRLALEQRRAQARHQPRWRPTLQVLECEGDTFDPRWSLFRQLAEVELPASSWESFGQLQDWGEGWAGDVKLPPISAELQALTLGMQSSCINPAFSVVAEWDCLSFELSGRAAGDEEGPQGCTSWMQRARERFRWWIDPDFPSAGDTNSSGYPTDSSSGFEFCLFGCAAANVLLSIMDFMRGVEVENAASAFEQLQLAEALMGRGGVLDFASSTSWGRLPSLPRAVMDFLTDAGFSQATLAQARPPSALEVARRLQPCDPMVRWDCWAAEVPADTGAAGPSKSWRPVVTIFGDHCPTSEDAAGLLSSAAEQLGLLPPEVARAGAYYLCSLSPEGCLGDATEAFIEQWRLRLQADSLNGPVEEANALHAALHAHPHPRASSPDLLICTNLAVWCWLLQRRVEGTGGPAGGGIAPALHWYGMLFLSLVPTGWHTEMLSDFRDWAGSPGPRRDMFSSIMEVLCLQIWWQTGINVPFVPQVGTAFRSGAAYDPPDIASGAERTILVLRSAFWHRPAGRVFATMLQRFVASTQASHRIRLKWMGQYTSAGQEPSQFESFADLGKHLCALDVPAEISQLKVKDVLGMGLPLAAPDLTWLLRLLSDMYRSWGQLHPGAGGVSELEGVAERTAEWPHAPFFDPKENPLNRLSYWMRLSDYVRFPHILHFSSLPDLLDIMVETNWAEVSVRTRAHHRRVAENTERFYRNSLDLGSLDLRRFKELRGLSICSGAPRLLVPHFSQLQELVLEVSTLDLSEWTSYGELRSLAIKSGNALSLEAGSGLVELKIHFKFVKQLHLDTPWLQDLRLLGCKGLFEEDFTSVIRGCPRLKVLSLTHCADLKEIDFSQLLVPSLEEFDLSGLSRASKLETLRLESPHLVKLLLPAWLWVEGYGLRYGLRQLMLSCPELSRLDLGTLRWGDLQVPALADLKPPQSATLASFSERAGPRLTVCVSSACLELLDLEGADRLAQVQGALIEAGRSCGLAGALSATSSPRHFYVTLGGAAFLRLALPAAETPLHGLEATSLHEALESLDCHGCLALTAAALTPLASAAQWPRLRQVKLRDCALVVDSVLLLVVRAAWQLEELDCRGCPLVTRRGVRMAASSAGPALNAIHTDLLGPLVHAWPPWRAEPWALAAWLCNPKLRHRWCKLRGVEEVAEAQRSMVMGLAALLVVVVAAALPSRGP</sequence>
<protein>
    <submittedName>
        <fullName evidence="1">Uncharacterized protein</fullName>
    </submittedName>
</protein>
<dbReference type="EMBL" id="CAJNNW010021358">
    <property type="protein sequence ID" value="CAE8667792.1"/>
    <property type="molecule type" value="Genomic_DNA"/>
</dbReference>
<evidence type="ECO:0000313" key="2">
    <source>
        <dbReference type="Proteomes" id="UP000626109"/>
    </source>
</evidence>
<gene>
    <name evidence="1" type="ORF">PGLA2088_LOCUS16712</name>
</gene>
<dbReference type="PANTHER" id="PTHR13318">
    <property type="entry name" value="PARTNER OF PAIRED, ISOFORM B-RELATED"/>
    <property type="match status" value="1"/>
</dbReference>
<dbReference type="SUPFAM" id="SSF52047">
    <property type="entry name" value="RNI-like"/>
    <property type="match status" value="1"/>
</dbReference>
<dbReference type="GO" id="GO:0031146">
    <property type="term" value="P:SCF-dependent proteasomal ubiquitin-dependent protein catabolic process"/>
    <property type="evidence" value="ECO:0007669"/>
    <property type="project" value="TreeGrafter"/>
</dbReference>
<name>A0A813J6G8_POLGL</name>
<reference evidence="1" key="1">
    <citation type="submission" date="2021-02" db="EMBL/GenBank/DDBJ databases">
        <authorList>
            <person name="Dougan E. K."/>
            <person name="Rhodes N."/>
            <person name="Thang M."/>
            <person name="Chan C."/>
        </authorList>
    </citation>
    <scope>NUCLEOTIDE SEQUENCE</scope>
</reference>
<dbReference type="AlphaFoldDB" id="A0A813J6G8"/>
<comment type="caution">
    <text evidence="1">The sequence shown here is derived from an EMBL/GenBank/DDBJ whole genome shotgun (WGS) entry which is preliminary data.</text>
</comment>